<accession>A0ABD3NBP8</accession>
<name>A0ABD3NBP8_9STRA</name>
<protein>
    <recommendedName>
        <fullName evidence="1">Methyltransferase FkbM domain-containing protein</fullName>
    </recommendedName>
</protein>
<proteinExistence type="predicted"/>
<dbReference type="Proteomes" id="UP001530400">
    <property type="component" value="Unassembled WGS sequence"/>
</dbReference>
<dbReference type="Gene3D" id="3.40.50.150">
    <property type="entry name" value="Vaccinia Virus protein VP39"/>
    <property type="match status" value="1"/>
</dbReference>
<dbReference type="Pfam" id="PF05050">
    <property type="entry name" value="Methyltransf_21"/>
    <property type="match status" value="1"/>
</dbReference>
<keyword evidence="3" id="KW-1185">Reference proteome</keyword>
<comment type="caution">
    <text evidence="2">The sequence shown here is derived from an EMBL/GenBank/DDBJ whole genome shotgun (WGS) entry which is preliminary data.</text>
</comment>
<dbReference type="EMBL" id="JALLPJ020001231">
    <property type="protein sequence ID" value="KAL3773495.1"/>
    <property type="molecule type" value="Genomic_DNA"/>
</dbReference>
<dbReference type="NCBIfam" id="TIGR01444">
    <property type="entry name" value="fkbM_fam"/>
    <property type="match status" value="1"/>
</dbReference>
<sequence>MALYARDTLKRDDLRFVAIEPNPVKAQWIRDCAAANGFDEETVRVIECVLGDETALGSASVRKSQYCDYDGRVSYEWADYSDDDEKENSSSTSSTTGAEQLYDVRRLDDFYDIIHPLGFLHLDVEGWEAAALRGASSLLTASECGQCYILAECFTFEQARRRGPGFSLVQEHDIMSEMMKFPEFKRGEDLVDEETNLFFVRDGL</sequence>
<organism evidence="2 3">
    <name type="scientific">Cyclotella atomus</name>
    <dbReference type="NCBI Taxonomy" id="382360"/>
    <lineage>
        <taxon>Eukaryota</taxon>
        <taxon>Sar</taxon>
        <taxon>Stramenopiles</taxon>
        <taxon>Ochrophyta</taxon>
        <taxon>Bacillariophyta</taxon>
        <taxon>Coscinodiscophyceae</taxon>
        <taxon>Thalassiosirophycidae</taxon>
        <taxon>Stephanodiscales</taxon>
        <taxon>Stephanodiscaceae</taxon>
        <taxon>Cyclotella</taxon>
    </lineage>
</organism>
<evidence type="ECO:0000313" key="3">
    <source>
        <dbReference type="Proteomes" id="UP001530400"/>
    </source>
</evidence>
<dbReference type="PANTHER" id="PTHR34203:SF15">
    <property type="entry name" value="SLL1173 PROTEIN"/>
    <property type="match status" value="1"/>
</dbReference>
<evidence type="ECO:0000313" key="2">
    <source>
        <dbReference type="EMBL" id="KAL3773495.1"/>
    </source>
</evidence>
<dbReference type="SUPFAM" id="SSF53335">
    <property type="entry name" value="S-adenosyl-L-methionine-dependent methyltransferases"/>
    <property type="match status" value="1"/>
</dbReference>
<dbReference type="AlphaFoldDB" id="A0ABD3NBP8"/>
<evidence type="ECO:0000259" key="1">
    <source>
        <dbReference type="Pfam" id="PF05050"/>
    </source>
</evidence>
<dbReference type="PANTHER" id="PTHR34203">
    <property type="entry name" value="METHYLTRANSFERASE, FKBM FAMILY PROTEIN"/>
    <property type="match status" value="1"/>
</dbReference>
<dbReference type="InterPro" id="IPR006342">
    <property type="entry name" value="FkbM_mtfrase"/>
</dbReference>
<feature type="domain" description="Methyltransferase FkbM" evidence="1">
    <location>
        <begin position="15"/>
        <end position="146"/>
    </location>
</feature>
<gene>
    <name evidence="2" type="ORF">ACHAWO_012756</name>
</gene>
<dbReference type="InterPro" id="IPR052514">
    <property type="entry name" value="SAM-dependent_MTase"/>
</dbReference>
<reference evidence="2 3" key="1">
    <citation type="submission" date="2024-10" db="EMBL/GenBank/DDBJ databases">
        <title>Updated reference genomes for cyclostephanoid diatoms.</title>
        <authorList>
            <person name="Roberts W.R."/>
            <person name="Alverson A.J."/>
        </authorList>
    </citation>
    <scope>NUCLEOTIDE SEQUENCE [LARGE SCALE GENOMIC DNA]</scope>
    <source>
        <strain evidence="2 3">AJA010-31</strain>
    </source>
</reference>
<dbReference type="InterPro" id="IPR029063">
    <property type="entry name" value="SAM-dependent_MTases_sf"/>
</dbReference>